<feature type="region of interest" description="Disordered" evidence="1">
    <location>
        <begin position="123"/>
        <end position="190"/>
    </location>
</feature>
<proteinExistence type="predicted"/>
<evidence type="ECO:0000256" key="1">
    <source>
        <dbReference type="SAM" id="MobiDB-lite"/>
    </source>
</evidence>
<sequence length="430" mass="46644">MPLTADLPDAEPTTDFRYCEPKYYPSPEHEDYDLRISPHEGHPTIELWLAGAGLRPGVYTSRDKASLYVVDPDELFGAFKTWHAAQLTWRWSCLLYFDNPGGPGHSHPTYRLPDTPANGYRPYNPWDVIIHPSEPPSPSSSASESGSGSAGSSEEPHALPASVTTRAPFGDRKRKARAGTEPCEGRNKRKAGASLGTAAFRNLVQVAAATVSLRQAQAALAVAAAPPEPTPHTEPALVVDASAPLHAAAQAEAPTQAVPRPPDRAALTEVATEVVPAPPDAHAPAPGASKANAIFVQSDTEESDCELVASDESDVVEGSIILTDSDDEDGPEYPPARPLASGSRSRQKADPDQHMYPNIREANHQTQLANLVYYCVKKHPAMKQGVVMVDKLDAERLYKQLQGKGYNVQMVESMEFEDIRRFMLCLDKQN</sequence>
<keyword evidence="3" id="KW-1185">Reference proteome</keyword>
<dbReference type="Proteomes" id="UP001556367">
    <property type="component" value="Unassembled WGS sequence"/>
</dbReference>
<accession>A0ABR3JEW4</accession>
<protein>
    <submittedName>
        <fullName evidence="2">Uncharacterized protein</fullName>
    </submittedName>
</protein>
<evidence type="ECO:0000313" key="3">
    <source>
        <dbReference type="Proteomes" id="UP001556367"/>
    </source>
</evidence>
<feature type="compositionally biased region" description="Low complexity" evidence="1">
    <location>
        <begin position="139"/>
        <end position="153"/>
    </location>
</feature>
<feature type="region of interest" description="Disordered" evidence="1">
    <location>
        <begin position="322"/>
        <end position="352"/>
    </location>
</feature>
<evidence type="ECO:0000313" key="2">
    <source>
        <dbReference type="EMBL" id="KAL0954275.1"/>
    </source>
</evidence>
<organism evidence="2 3">
    <name type="scientific">Hohenbuehelia grisea</name>
    <dbReference type="NCBI Taxonomy" id="104357"/>
    <lineage>
        <taxon>Eukaryota</taxon>
        <taxon>Fungi</taxon>
        <taxon>Dikarya</taxon>
        <taxon>Basidiomycota</taxon>
        <taxon>Agaricomycotina</taxon>
        <taxon>Agaricomycetes</taxon>
        <taxon>Agaricomycetidae</taxon>
        <taxon>Agaricales</taxon>
        <taxon>Pleurotineae</taxon>
        <taxon>Pleurotaceae</taxon>
        <taxon>Hohenbuehelia</taxon>
    </lineage>
</organism>
<reference evidence="3" key="1">
    <citation type="submission" date="2024-06" db="EMBL/GenBank/DDBJ databases">
        <title>Multi-omics analyses provide insights into the biosynthesis of the anticancer antibiotic pleurotin in Hohenbuehelia grisea.</title>
        <authorList>
            <person name="Weaver J.A."/>
            <person name="Alberti F."/>
        </authorList>
    </citation>
    <scope>NUCLEOTIDE SEQUENCE [LARGE SCALE GENOMIC DNA]</scope>
    <source>
        <strain evidence="3">T-177</strain>
    </source>
</reference>
<comment type="caution">
    <text evidence="2">The sequence shown here is derived from an EMBL/GenBank/DDBJ whole genome shotgun (WGS) entry which is preliminary data.</text>
</comment>
<gene>
    <name evidence="2" type="ORF">HGRIS_005403</name>
</gene>
<name>A0ABR3JEW4_9AGAR</name>
<dbReference type="EMBL" id="JASNQZ010000008">
    <property type="protein sequence ID" value="KAL0954275.1"/>
    <property type="molecule type" value="Genomic_DNA"/>
</dbReference>